<proteinExistence type="predicted"/>
<organism evidence="1">
    <name type="scientific">Octopus bimaculoides</name>
    <name type="common">California two-spotted octopus</name>
    <dbReference type="NCBI Taxonomy" id="37653"/>
    <lineage>
        <taxon>Eukaryota</taxon>
        <taxon>Metazoa</taxon>
        <taxon>Spiralia</taxon>
        <taxon>Lophotrochozoa</taxon>
        <taxon>Mollusca</taxon>
        <taxon>Cephalopoda</taxon>
        <taxon>Coleoidea</taxon>
        <taxon>Octopodiformes</taxon>
        <taxon>Octopoda</taxon>
        <taxon>Incirrata</taxon>
        <taxon>Octopodidae</taxon>
        <taxon>Octopus</taxon>
    </lineage>
</organism>
<accession>A0A0L8G620</accession>
<dbReference type="EMBL" id="KQ423638">
    <property type="protein sequence ID" value="KOF72486.1"/>
    <property type="molecule type" value="Genomic_DNA"/>
</dbReference>
<protein>
    <submittedName>
        <fullName evidence="1">Uncharacterized protein</fullName>
    </submittedName>
</protein>
<sequence>MPLLVTIPSLPTFRDCHTTTHKPHYTVVVESLIKYNSLLSLFSWHHINCRQLF</sequence>
<name>A0A0L8G620_OCTBM</name>
<gene>
    <name evidence="1" type="ORF">OCBIM_22039388mg</name>
</gene>
<reference evidence="1" key="1">
    <citation type="submission" date="2015-07" db="EMBL/GenBank/DDBJ databases">
        <title>MeaNS - Measles Nucleotide Surveillance Program.</title>
        <authorList>
            <person name="Tran T."/>
            <person name="Druce J."/>
        </authorList>
    </citation>
    <scope>NUCLEOTIDE SEQUENCE</scope>
    <source>
        <strain evidence="1">UCB-OBI-ISO-001</strain>
        <tissue evidence="1">Gonad</tissue>
    </source>
</reference>
<dbReference type="AlphaFoldDB" id="A0A0L8G620"/>
<evidence type="ECO:0000313" key="1">
    <source>
        <dbReference type="EMBL" id="KOF72486.1"/>
    </source>
</evidence>